<evidence type="ECO:0000313" key="4">
    <source>
        <dbReference type="Proteomes" id="UP001500325"/>
    </source>
</evidence>
<sequence length="89" mass="10180">MMYWWDDHMSGWGYALMAFSSIVFWALLIVALVMGVRAVRHTRSGPSPADRPTPEQLLAERYARGEIDDDEYRHRLGTLTGGTRADSHR</sequence>
<evidence type="ECO:0000256" key="1">
    <source>
        <dbReference type="SAM" id="Phobius"/>
    </source>
</evidence>
<proteinExistence type="predicted"/>
<organism evidence="3 4">
    <name type="scientific">Pseudonocardia yuanmonensis</name>
    <dbReference type="NCBI Taxonomy" id="1095914"/>
    <lineage>
        <taxon>Bacteria</taxon>
        <taxon>Bacillati</taxon>
        <taxon>Actinomycetota</taxon>
        <taxon>Actinomycetes</taxon>
        <taxon>Pseudonocardiales</taxon>
        <taxon>Pseudonocardiaceae</taxon>
        <taxon>Pseudonocardia</taxon>
    </lineage>
</organism>
<dbReference type="EMBL" id="BAABIC010000013">
    <property type="protein sequence ID" value="GAA4697086.1"/>
    <property type="molecule type" value="Genomic_DNA"/>
</dbReference>
<evidence type="ECO:0000259" key="2">
    <source>
        <dbReference type="Pfam" id="PF09851"/>
    </source>
</evidence>
<protein>
    <recommendedName>
        <fullName evidence="2">SHOCT domain-containing protein</fullName>
    </recommendedName>
</protein>
<feature type="domain" description="SHOCT" evidence="2">
    <location>
        <begin position="54"/>
        <end position="75"/>
    </location>
</feature>
<keyword evidence="4" id="KW-1185">Reference proteome</keyword>
<dbReference type="Pfam" id="PF09851">
    <property type="entry name" value="SHOCT"/>
    <property type="match status" value="1"/>
</dbReference>
<reference evidence="4" key="1">
    <citation type="journal article" date="2019" name="Int. J. Syst. Evol. Microbiol.">
        <title>The Global Catalogue of Microorganisms (GCM) 10K type strain sequencing project: providing services to taxonomists for standard genome sequencing and annotation.</title>
        <authorList>
            <consortium name="The Broad Institute Genomics Platform"/>
            <consortium name="The Broad Institute Genome Sequencing Center for Infectious Disease"/>
            <person name="Wu L."/>
            <person name="Ma J."/>
        </authorList>
    </citation>
    <scope>NUCLEOTIDE SEQUENCE [LARGE SCALE GENOMIC DNA]</scope>
    <source>
        <strain evidence="4">JCM 18055</strain>
    </source>
</reference>
<feature type="transmembrane region" description="Helical" evidence="1">
    <location>
        <begin position="12"/>
        <end position="34"/>
    </location>
</feature>
<dbReference type="RefSeq" id="WP_345382044.1">
    <property type="nucleotide sequence ID" value="NZ_BAABIC010000013.1"/>
</dbReference>
<dbReference type="Proteomes" id="UP001500325">
    <property type="component" value="Unassembled WGS sequence"/>
</dbReference>
<keyword evidence="1" id="KW-0812">Transmembrane</keyword>
<dbReference type="InterPro" id="IPR018649">
    <property type="entry name" value="SHOCT"/>
</dbReference>
<gene>
    <name evidence="3" type="ORF">GCM10023215_39030</name>
</gene>
<comment type="caution">
    <text evidence="3">The sequence shown here is derived from an EMBL/GenBank/DDBJ whole genome shotgun (WGS) entry which is preliminary data.</text>
</comment>
<evidence type="ECO:0000313" key="3">
    <source>
        <dbReference type="EMBL" id="GAA4697086.1"/>
    </source>
</evidence>
<accession>A0ABP8X038</accession>
<keyword evidence="1" id="KW-0472">Membrane</keyword>
<name>A0ABP8X038_9PSEU</name>
<keyword evidence="1" id="KW-1133">Transmembrane helix</keyword>